<organism evidence="3 4">
    <name type="scientific">Aspergillus hiratsukae</name>
    <dbReference type="NCBI Taxonomy" id="1194566"/>
    <lineage>
        <taxon>Eukaryota</taxon>
        <taxon>Fungi</taxon>
        <taxon>Dikarya</taxon>
        <taxon>Ascomycota</taxon>
        <taxon>Pezizomycotina</taxon>
        <taxon>Eurotiomycetes</taxon>
        <taxon>Eurotiomycetidae</taxon>
        <taxon>Eurotiales</taxon>
        <taxon>Aspergillaceae</taxon>
        <taxon>Aspergillus</taxon>
        <taxon>Aspergillus subgen. Fumigati</taxon>
    </lineage>
</organism>
<evidence type="ECO:0000313" key="4">
    <source>
        <dbReference type="Proteomes" id="UP000630445"/>
    </source>
</evidence>
<sequence length="295" mass="32916">MDRPVTQIFAASLPVKRSAPSAPTPKVEPKESQRPINARSTKKAKEDVGQEISRNVLRDHAQDFHQSSVRSECLAAQPLSIKRESPWRTLKDLFTCDLAGPVSVAVDDKNPSKVIAVRAFSKKKADTWLQVLERTQHPNVISARQIFKDHGMTYFIVDDLPLTLEHLVACDVFPSELQLASILVQVLDGILHLLESGFEHESLTCSNTLLGQDGVIQIAALEHCVKRQSNQSQEKTRRALANITMLLMQKYLKPDGVVGIDNTRWQADPILFLSATQSVSTVQELKKVSQAFYAR</sequence>
<dbReference type="GO" id="GO:0005524">
    <property type="term" value="F:ATP binding"/>
    <property type="evidence" value="ECO:0007669"/>
    <property type="project" value="InterPro"/>
</dbReference>
<comment type="caution">
    <text evidence="3">The sequence shown here is derived from an EMBL/GenBank/DDBJ whole genome shotgun (WGS) entry which is preliminary data.</text>
</comment>
<dbReference type="OrthoDB" id="4062651at2759"/>
<dbReference type="GO" id="GO:0004672">
    <property type="term" value="F:protein kinase activity"/>
    <property type="evidence" value="ECO:0007669"/>
    <property type="project" value="InterPro"/>
</dbReference>
<name>A0A8H6PG25_9EURO</name>
<dbReference type="SUPFAM" id="SSF56112">
    <property type="entry name" value="Protein kinase-like (PK-like)"/>
    <property type="match status" value="1"/>
</dbReference>
<proteinExistence type="predicted"/>
<accession>A0A8H6PG25</accession>
<feature type="domain" description="Protein kinase" evidence="2">
    <location>
        <begin position="42"/>
        <end position="295"/>
    </location>
</feature>
<dbReference type="InterPro" id="IPR000719">
    <property type="entry name" value="Prot_kinase_dom"/>
</dbReference>
<dbReference type="InterPro" id="IPR011009">
    <property type="entry name" value="Kinase-like_dom_sf"/>
</dbReference>
<dbReference type="Gene3D" id="1.10.510.10">
    <property type="entry name" value="Transferase(Phosphotransferase) domain 1"/>
    <property type="match status" value="1"/>
</dbReference>
<gene>
    <name evidence="3" type="ORF">CNMCM5793_004576</name>
</gene>
<dbReference type="EMBL" id="JACBAD010001847">
    <property type="protein sequence ID" value="KAF7131405.1"/>
    <property type="molecule type" value="Genomic_DNA"/>
</dbReference>
<evidence type="ECO:0000256" key="1">
    <source>
        <dbReference type="SAM" id="MobiDB-lite"/>
    </source>
</evidence>
<feature type="region of interest" description="Disordered" evidence="1">
    <location>
        <begin position="1"/>
        <end position="49"/>
    </location>
</feature>
<dbReference type="PROSITE" id="PS50011">
    <property type="entry name" value="PROTEIN_KINASE_DOM"/>
    <property type="match status" value="1"/>
</dbReference>
<dbReference type="Pfam" id="PF00069">
    <property type="entry name" value="Pkinase"/>
    <property type="match status" value="1"/>
</dbReference>
<protein>
    <recommendedName>
        <fullName evidence="2">Protein kinase domain-containing protein</fullName>
    </recommendedName>
</protein>
<keyword evidence="4" id="KW-1185">Reference proteome</keyword>
<evidence type="ECO:0000259" key="2">
    <source>
        <dbReference type="PROSITE" id="PS50011"/>
    </source>
</evidence>
<reference evidence="3" key="1">
    <citation type="submission" date="2020-06" db="EMBL/GenBank/DDBJ databases">
        <title>Draft genome sequences of strains closely related to Aspergillus parafelis and Aspergillus hiratsukae.</title>
        <authorList>
            <person name="Dos Santos R.A.C."/>
            <person name="Rivero-Menendez O."/>
            <person name="Steenwyk J.L."/>
            <person name="Mead M.E."/>
            <person name="Goldman G.H."/>
            <person name="Alastruey-Izquierdo A."/>
            <person name="Rokas A."/>
        </authorList>
    </citation>
    <scope>NUCLEOTIDE SEQUENCE</scope>
    <source>
        <strain evidence="3">CNM-CM5793</strain>
    </source>
</reference>
<evidence type="ECO:0000313" key="3">
    <source>
        <dbReference type="EMBL" id="KAF7131405.1"/>
    </source>
</evidence>
<dbReference type="Proteomes" id="UP000630445">
    <property type="component" value="Unassembled WGS sequence"/>
</dbReference>
<dbReference type="AlphaFoldDB" id="A0A8H6PG25"/>